<proteinExistence type="predicted"/>
<comment type="caution">
    <text evidence="1">The sequence shown here is derived from an EMBL/GenBank/DDBJ whole genome shotgun (WGS) entry which is preliminary data.</text>
</comment>
<reference evidence="1" key="2">
    <citation type="submission" date="2023-06" db="EMBL/GenBank/DDBJ databases">
        <authorList>
            <consortium name="Lawrence Berkeley National Laboratory"/>
            <person name="Haridas S."/>
            <person name="Hensen N."/>
            <person name="Bonometti L."/>
            <person name="Westerberg I."/>
            <person name="Brannstrom I.O."/>
            <person name="Guillou S."/>
            <person name="Cros-Aarteil S."/>
            <person name="Calhoun S."/>
            <person name="Kuo A."/>
            <person name="Mondo S."/>
            <person name="Pangilinan J."/>
            <person name="Riley R."/>
            <person name="Labutti K."/>
            <person name="Andreopoulos B."/>
            <person name="Lipzen A."/>
            <person name="Chen C."/>
            <person name="Yanf M."/>
            <person name="Daum C."/>
            <person name="Ng V."/>
            <person name="Clum A."/>
            <person name="Steindorff A."/>
            <person name="Ohm R."/>
            <person name="Martin F."/>
            <person name="Silar P."/>
            <person name="Natvig D."/>
            <person name="Lalanne C."/>
            <person name="Gautier V."/>
            <person name="Ament-Velasquez S.L."/>
            <person name="Kruys A."/>
            <person name="Hutchinson M.I."/>
            <person name="Powell A.J."/>
            <person name="Barry K."/>
            <person name="Miller A.N."/>
            <person name="Grigoriev I.V."/>
            <person name="Debuchy R."/>
            <person name="Gladieux P."/>
            <person name="Thoren M.H."/>
            <person name="Johannesson H."/>
        </authorList>
    </citation>
    <scope>NUCLEOTIDE SEQUENCE</scope>
    <source>
        <strain evidence="1">CBS 118394</strain>
    </source>
</reference>
<keyword evidence="2" id="KW-1185">Reference proteome</keyword>
<gene>
    <name evidence="1" type="ORF">B0H66DRAFT_536729</name>
</gene>
<reference evidence="1" key="1">
    <citation type="journal article" date="2023" name="Mol. Phylogenet. Evol.">
        <title>Genome-scale phylogeny and comparative genomics of the fungal order Sordariales.</title>
        <authorList>
            <person name="Hensen N."/>
            <person name="Bonometti L."/>
            <person name="Westerberg I."/>
            <person name="Brannstrom I.O."/>
            <person name="Guillou S."/>
            <person name="Cros-Aarteil S."/>
            <person name="Calhoun S."/>
            <person name="Haridas S."/>
            <person name="Kuo A."/>
            <person name="Mondo S."/>
            <person name="Pangilinan J."/>
            <person name="Riley R."/>
            <person name="LaButti K."/>
            <person name="Andreopoulos B."/>
            <person name="Lipzen A."/>
            <person name="Chen C."/>
            <person name="Yan M."/>
            <person name="Daum C."/>
            <person name="Ng V."/>
            <person name="Clum A."/>
            <person name="Steindorff A."/>
            <person name="Ohm R.A."/>
            <person name="Martin F."/>
            <person name="Silar P."/>
            <person name="Natvig D.O."/>
            <person name="Lalanne C."/>
            <person name="Gautier V."/>
            <person name="Ament-Velasquez S.L."/>
            <person name="Kruys A."/>
            <person name="Hutchinson M.I."/>
            <person name="Powell A.J."/>
            <person name="Barry K."/>
            <person name="Miller A.N."/>
            <person name="Grigoriev I.V."/>
            <person name="Debuchy R."/>
            <person name="Gladieux P."/>
            <person name="Hiltunen Thoren M."/>
            <person name="Johannesson H."/>
        </authorList>
    </citation>
    <scope>NUCLEOTIDE SEQUENCE</scope>
    <source>
        <strain evidence="1">CBS 118394</strain>
    </source>
</reference>
<dbReference type="AlphaFoldDB" id="A0AAE0HV41"/>
<accession>A0AAE0HV41</accession>
<organism evidence="1 2">
    <name type="scientific">Apodospora peruviana</name>
    <dbReference type="NCBI Taxonomy" id="516989"/>
    <lineage>
        <taxon>Eukaryota</taxon>
        <taxon>Fungi</taxon>
        <taxon>Dikarya</taxon>
        <taxon>Ascomycota</taxon>
        <taxon>Pezizomycotina</taxon>
        <taxon>Sordariomycetes</taxon>
        <taxon>Sordariomycetidae</taxon>
        <taxon>Sordariales</taxon>
        <taxon>Lasiosphaeriaceae</taxon>
        <taxon>Apodospora</taxon>
    </lineage>
</organism>
<sequence>MGGWDVLRSWAPWQPSTCQVHALVSCSLAVYPQRPIAPRSHKQINSHISPTQLDPWSGPGRGRVEITGEHHRRLRWSPQGRSALILTYLSGVEAEGTHTRGFRGSVDQRCPQTAFTVDPGKMKTWDTRIMLSGYAIAGCDRPASCER</sequence>
<name>A0AAE0HV41_9PEZI</name>
<evidence type="ECO:0000313" key="2">
    <source>
        <dbReference type="Proteomes" id="UP001283341"/>
    </source>
</evidence>
<dbReference type="Proteomes" id="UP001283341">
    <property type="component" value="Unassembled WGS sequence"/>
</dbReference>
<evidence type="ECO:0000313" key="1">
    <source>
        <dbReference type="EMBL" id="KAK3313465.1"/>
    </source>
</evidence>
<dbReference type="EMBL" id="JAUEDM010000007">
    <property type="protein sequence ID" value="KAK3313465.1"/>
    <property type="molecule type" value="Genomic_DNA"/>
</dbReference>
<protein>
    <submittedName>
        <fullName evidence="1">Uncharacterized protein</fullName>
    </submittedName>
</protein>